<dbReference type="OrthoDB" id="7859249at2"/>
<evidence type="ECO:0000313" key="3">
    <source>
        <dbReference type="Proteomes" id="UP000316030"/>
    </source>
</evidence>
<dbReference type="Proteomes" id="UP000316030">
    <property type="component" value="Unassembled WGS sequence"/>
</dbReference>
<feature type="domain" description="DUF6455" evidence="1">
    <location>
        <begin position="8"/>
        <end position="87"/>
    </location>
</feature>
<evidence type="ECO:0000259" key="1">
    <source>
        <dbReference type="Pfam" id="PF20056"/>
    </source>
</evidence>
<organism evidence="2 3">
    <name type="scientific">Thalassovita litoralis</name>
    <dbReference type="NCBI Taxonomy" id="1010611"/>
    <lineage>
        <taxon>Bacteria</taxon>
        <taxon>Pseudomonadati</taxon>
        <taxon>Pseudomonadota</taxon>
        <taxon>Alphaproteobacteria</taxon>
        <taxon>Rhodobacterales</taxon>
        <taxon>Roseobacteraceae</taxon>
        <taxon>Thalassovita</taxon>
    </lineage>
</organism>
<dbReference type="RefSeq" id="WP_142491367.1">
    <property type="nucleotide sequence ID" value="NZ_FXTO01000001.1"/>
</dbReference>
<evidence type="ECO:0000313" key="2">
    <source>
        <dbReference type="EMBL" id="SMO32329.1"/>
    </source>
</evidence>
<dbReference type="InterPro" id="IPR045601">
    <property type="entry name" value="DUF6455"/>
</dbReference>
<dbReference type="Pfam" id="PF20056">
    <property type="entry name" value="DUF6455"/>
    <property type="match status" value="1"/>
</dbReference>
<dbReference type="AlphaFoldDB" id="A0A521ABX3"/>
<protein>
    <recommendedName>
        <fullName evidence="1">DUF6455 domain-containing protein</fullName>
    </recommendedName>
</protein>
<sequence>MGIFVSLGDPARHFWLTRSVARSLGVSLSEAMSDGRLSPQRYARMVTDCRKCPFTAECENWLAHTVPGAAEAPEICANSGVLNSLRQRH</sequence>
<name>A0A521ABX3_9RHOB</name>
<keyword evidence="3" id="KW-1185">Reference proteome</keyword>
<dbReference type="EMBL" id="FXTO01000001">
    <property type="protein sequence ID" value="SMO32329.1"/>
    <property type="molecule type" value="Genomic_DNA"/>
</dbReference>
<gene>
    <name evidence="2" type="ORF">SAMN06265173_10140</name>
</gene>
<reference evidence="2 3" key="1">
    <citation type="submission" date="2017-05" db="EMBL/GenBank/DDBJ databases">
        <authorList>
            <person name="Varghese N."/>
            <person name="Submissions S."/>
        </authorList>
    </citation>
    <scope>NUCLEOTIDE SEQUENCE [LARGE SCALE GENOMIC DNA]</scope>
    <source>
        <strain evidence="2 3">DSM 29506</strain>
    </source>
</reference>
<proteinExistence type="predicted"/>
<accession>A0A521ABX3</accession>